<feature type="chain" id="PRO_5041235455" description="Secreted protein" evidence="1">
    <location>
        <begin position="19"/>
        <end position="67"/>
    </location>
</feature>
<dbReference type="AlphaFoldDB" id="A0AA39VEY0"/>
<evidence type="ECO:0000313" key="3">
    <source>
        <dbReference type="Proteomes" id="UP001168877"/>
    </source>
</evidence>
<sequence length="67" mass="7126">MWWSWTLFGGSVVGVVKTADATARVGSGFGVGTDPSHRWPPQVASLFSLHTSINTSEVLPSPDPSKK</sequence>
<keyword evidence="3" id="KW-1185">Reference proteome</keyword>
<comment type="caution">
    <text evidence="2">The sequence shown here is derived from an EMBL/GenBank/DDBJ whole genome shotgun (WGS) entry which is preliminary data.</text>
</comment>
<evidence type="ECO:0008006" key="4">
    <source>
        <dbReference type="Google" id="ProtNLM"/>
    </source>
</evidence>
<proteinExistence type="predicted"/>
<feature type="signal peptide" evidence="1">
    <location>
        <begin position="1"/>
        <end position="18"/>
    </location>
</feature>
<evidence type="ECO:0000313" key="2">
    <source>
        <dbReference type="EMBL" id="KAK0577317.1"/>
    </source>
</evidence>
<evidence type="ECO:0000256" key="1">
    <source>
        <dbReference type="SAM" id="SignalP"/>
    </source>
</evidence>
<dbReference type="EMBL" id="JAUESC010000386">
    <property type="protein sequence ID" value="KAK0577317.1"/>
    <property type="molecule type" value="Genomic_DNA"/>
</dbReference>
<protein>
    <recommendedName>
        <fullName evidence="4">Secreted protein</fullName>
    </recommendedName>
</protein>
<keyword evidence="1" id="KW-0732">Signal</keyword>
<gene>
    <name evidence="2" type="ORF">LWI29_031245</name>
</gene>
<reference evidence="2" key="1">
    <citation type="journal article" date="2022" name="Plant J.">
        <title>Strategies of tolerance reflected in two North American maple genomes.</title>
        <authorList>
            <person name="McEvoy S.L."/>
            <person name="Sezen U.U."/>
            <person name="Trouern-Trend A."/>
            <person name="McMahon S.M."/>
            <person name="Schaberg P.G."/>
            <person name="Yang J."/>
            <person name="Wegrzyn J.L."/>
            <person name="Swenson N.G."/>
        </authorList>
    </citation>
    <scope>NUCLEOTIDE SEQUENCE</scope>
    <source>
        <strain evidence="2">NS2018</strain>
    </source>
</reference>
<reference evidence="2" key="2">
    <citation type="submission" date="2023-06" db="EMBL/GenBank/DDBJ databases">
        <authorList>
            <person name="Swenson N.G."/>
            <person name="Wegrzyn J.L."/>
            <person name="Mcevoy S.L."/>
        </authorList>
    </citation>
    <scope>NUCLEOTIDE SEQUENCE</scope>
    <source>
        <strain evidence="2">NS2018</strain>
        <tissue evidence="2">Leaf</tissue>
    </source>
</reference>
<organism evidence="2 3">
    <name type="scientific">Acer saccharum</name>
    <name type="common">Sugar maple</name>
    <dbReference type="NCBI Taxonomy" id="4024"/>
    <lineage>
        <taxon>Eukaryota</taxon>
        <taxon>Viridiplantae</taxon>
        <taxon>Streptophyta</taxon>
        <taxon>Embryophyta</taxon>
        <taxon>Tracheophyta</taxon>
        <taxon>Spermatophyta</taxon>
        <taxon>Magnoliopsida</taxon>
        <taxon>eudicotyledons</taxon>
        <taxon>Gunneridae</taxon>
        <taxon>Pentapetalae</taxon>
        <taxon>rosids</taxon>
        <taxon>malvids</taxon>
        <taxon>Sapindales</taxon>
        <taxon>Sapindaceae</taxon>
        <taxon>Hippocastanoideae</taxon>
        <taxon>Acereae</taxon>
        <taxon>Acer</taxon>
    </lineage>
</organism>
<dbReference type="Proteomes" id="UP001168877">
    <property type="component" value="Unassembled WGS sequence"/>
</dbReference>
<accession>A0AA39VEY0</accession>
<name>A0AA39VEY0_ACESA</name>